<dbReference type="AlphaFoldDB" id="A0A4Y2TXG9"/>
<name>A0A4Y2TXG9_ARAVE</name>
<dbReference type="Proteomes" id="UP000499080">
    <property type="component" value="Unassembled WGS sequence"/>
</dbReference>
<organism evidence="1 2">
    <name type="scientific">Araneus ventricosus</name>
    <name type="common">Orbweaver spider</name>
    <name type="synonym">Epeira ventricosa</name>
    <dbReference type="NCBI Taxonomy" id="182803"/>
    <lineage>
        <taxon>Eukaryota</taxon>
        <taxon>Metazoa</taxon>
        <taxon>Ecdysozoa</taxon>
        <taxon>Arthropoda</taxon>
        <taxon>Chelicerata</taxon>
        <taxon>Arachnida</taxon>
        <taxon>Araneae</taxon>
        <taxon>Araneomorphae</taxon>
        <taxon>Entelegynae</taxon>
        <taxon>Araneoidea</taxon>
        <taxon>Araneidae</taxon>
        <taxon>Araneus</taxon>
    </lineage>
</organism>
<comment type="caution">
    <text evidence="1">The sequence shown here is derived from an EMBL/GenBank/DDBJ whole genome shotgun (WGS) entry which is preliminary data.</text>
</comment>
<evidence type="ECO:0000313" key="2">
    <source>
        <dbReference type="Proteomes" id="UP000499080"/>
    </source>
</evidence>
<dbReference type="EMBL" id="BGPR01031662">
    <property type="protein sequence ID" value="GBO04863.1"/>
    <property type="molecule type" value="Genomic_DNA"/>
</dbReference>
<accession>A0A4Y2TXG9</accession>
<sequence length="165" mass="19614">MYLSVRVTAFTARLTQWFLQKYGIAHSITPPFLPRALWTVPMASLYQFLKIRKNGTLNYLTPYWKLAPRNKIQQGKSPFFLLHEYEPRLPRELHIASFIDDTPREDQLDLLMLVRAVAANNVYETHVDNKRKFDLHRQPHSFKPGDLVLYDWQKQCDHKLSPMFR</sequence>
<evidence type="ECO:0000313" key="1">
    <source>
        <dbReference type="EMBL" id="GBO04863.1"/>
    </source>
</evidence>
<gene>
    <name evidence="1" type="ORF">AVEN_5056_1</name>
</gene>
<keyword evidence="2" id="KW-1185">Reference proteome</keyword>
<protein>
    <submittedName>
        <fullName evidence="1">Uncharacterized protein</fullName>
    </submittedName>
</protein>
<proteinExistence type="predicted"/>
<reference evidence="1 2" key="1">
    <citation type="journal article" date="2019" name="Sci. Rep.">
        <title>Orb-weaving spider Araneus ventricosus genome elucidates the spidroin gene catalogue.</title>
        <authorList>
            <person name="Kono N."/>
            <person name="Nakamura H."/>
            <person name="Ohtoshi R."/>
            <person name="Moran D.A.P."/>
            <person name="Shinohara A."/>
            <person name="Yoshida Y."/>
            <person name="Fujiwara M."/>
            <person name="Mori M."/>
            <person name="Tomita M."/>
            <person name="Arakawa K."/>
        </authorList>
    </citation>
    <scope>NUCLEOTIDE SEQUENCE [LARGE SCALE GENOMIC DNA]</scope>
</reference>
<dbReference type="OrthoDB" id="6429686at2759"/>